<dbReference type="GO" id="GO:0030991">
    <property type="term" value="C:intraciliary transport particle A"/>
    <property type="evidence" value="ECO:0007669"/>
    <property type="project" value="TreeGrafter"/>
</dbReference>
<evidence type="ECO:0000313" key="1">
    <source>
        <dbReference type="EMBL" id="VDK79037.1"/>
    </source>
</evidence>
<reference evidence="3" key="1">
    <citation type="submission" date="2016-06" db="UniProtKB">
        <authorList>
            <consortium name="WormBaseParasite"/>
        </authorList>
    </citation>
    <scope>IDENTIFICATION</scope>
</reference>
<dbReference type="GO" id="GO:0060271">
    <property type="term" value="P:cilium assembly"/>
    <property type="evidence" value="ECO:0007669"/>
    <property type="project" value="TreeGrafter"/>
</dbReference>
<evidence type="ECO:0000313" key="3">
    <source>
        <dbReference type="WBParaSite" id="GPUH_0000991601-mRNA-1"/>
    </source>
</evidence>
<organism evidence="3">
    <name type="scientific">Gongylonema pulchrum</name>
    <dbReference type="NCBI Taxonomy" id="637853"/>
    <lineage>
        <taxon>Eukaryota</taxon>
        <taxon>Metazoa</taxon>
        <taxon>Ecdysozoa</taxon>
        <taxon>Nematoda</taxon>
        <taxon>Chromadorea</taxon>
        <taxon>Rhabditida</taxon>
        <taxon>Spirurina</taxon>
        <taxon>Spiruromorpha</taxon>
        <taxon>Spiruroidea</taxon>
        <taxon>Gongylonematidae</taxon>
        <taxon>Gongylonema</taxon>
    </lineage>
</organism>
<proteinExistence type="predicted"/>
<dbReference type="GO" id="GO:0035721">
    <property type="term" value="P:intraciliary retrograde transport"/>
    <property type="evidence" value="ECO:0007669"/>
    <property type="project" value="InterPro"/>
</dbReference>
<dbReference type="Proteomes" id="UP000271098">
    <property type="component" value="Unassembled WGS sequence"/>
</dbReference>
<dbReference type="PANTHER" id="PTHR14920">
    <property type="entry name" value="OSMOTIC AVOIDANCE ABNORMAL PROTEIN 1/WD REPEAT MEMBRANE PROTEIN"/>
    <property type="match status" value="1"/>
</dbReference>
<keyword evidence="2" id="KW-1185">Reference proteome</keyword>
<dbReference type="AlphaFoldDB" id="A0A183DMG4"/>
<dbReference type="InterPro" id="IPR040379">
    <property type="entry name" value="WDR19/dyf-2"/>
</dbReference>
<name>A0A183DMG4_9BILA</name>
<protein>
    <submittedName>
        <fullName evidence="1 3">Uncharacterized protein</fullName>
    </submittedName>
</protein>
<sequence>MSAWRSFSGLVYASKSCYRFVCFAAIRVFKQIDEVGFVWSLEEIRFIEERNLLAGHLALLLDKFDIAEGFFLQSSRPLEALDVNAARSFALGKGTAFGNTLGTATSTNDFKGIRTTTRVHVGFV</sequence>
<dbReference type="EMBL" id="UYRT01034678">
    <property type="protein sequence ID" value="VDK79037.1"/>
    <property type="molecule type" value="Genomic_DNA"/>
</dbReference>
<reference evidence="1 2" key="2">
    <citation type="submission" date="2018-11" db="EMBL/GenBank/DDBJ databases">
        <authorList>
            <consortium name="Pathogen Informatics"/>
        </authorList>
    </citation>
    <scope>NUCLEOTIDE SEQUENCE [LARGE SCALE GENOMIC DNA]</scope>
</reference>
<dbReference type="PANTHER" id="PTHR14920:SF0">
    <property type="entry name" value="WD REPEAT DOMAIN 19"/>
    <property type="match status" value="1"/>
</dbReference>
<dbReference type="WBParaSite" id="GPUH_0000991601-mRNA-1">
    <property type="protein sequence ID" value="GPUH_0000991601-mRNA-1"/>
    <property type="gene ID" value="GPUH_0000991601"/>
</dbReference>
<dbReference type="GO" id="GO:0005929">
    <property type="term" value="C:cilium"/>
    <property type="evidence" value="ECO:0007669"/>
    <property type="project" value="TreeGrafter"/>
</dbReference>
<accession>A0A183DMG4</accession>
<gene>
    <name evidence="1" type="ORF">GPUH_LOCUS9902</name>
</gene>
<dbReference type="OrthoDB" id="10250638at2759"/>
<evidence type="ECO:0000313" key="2">
    <source>
        <dbReference type="Proteomes" id="UP000271098"/>
    </source>
</evidence>